<accession>A0ABN2LEY6</accession>
<keyword evidence="1" id="KW-0812">Transmembrane</keyword>
<organism evidence="2 3">
    <name type="scientific">Nostocoides veronense</name>
    <dbReference type="NCBI Taxonomy" id="330836"/>
    <lineage>
        <taxon>Bacteria</taxon>
        <taxon>Bacillati</taxon>
        <taxon>Actinomycetota</taxon>
        <taxon>Actinomycetes</taxon>
        <taxon>Micrococcales</taxon>
        <taxon>Intrasporangiaceae</taxon>
        <taxon>Nostocoides</taxon>
    </lineage>
</organism>
<dbReference type="EMBL" id="BAAAPO010000015">
    <property type="protein sequence ID" value="GAA1786021.1"/>
    <property type="molecule type" value="Genomic_DNA"/>
</dbReference>
<gene>
    <name evidence="2" type="ORF">GCM10009811_08910</name>
</gene>
<comment type="caution">
    <text evidence="2">The sequence shown here is derived from an EMBL/GenBank/DDBJ whole genome shotgun (WGS) entry which is preliminary data.</text>
</comment>
<dbReference type="Proteomes" id="UP001499938">
    <property type="component" value="Unassembled WGS sequence"/>
</dbReference>
<evidence type="ECO:0000256" key="1">
    <source>
        <dbReference type="SAM" id="Phobius"/>
    </source>
</evidence>
<evidence type="ECO:0000313" key="2">
    <source>
        <dbReference type="EMBL" id="GAA1786021.1"/>
    </source>
</evidence>
<evidence type="ECO:0000313" key="3">
    <source>
        <dbReference type="Proteomes" id="UP001499938"/>
    </source>
</evidence>
<keyword evidence="3" id="KW-1185">Reference proteome</keyword>
<dbReference type="RefSeq" id="WP_344081915.1">
    <property type="nucleotide sequence ID" value="NZ_BAAAPO010000015.1"/>
</dbReference>
<name>A0ABN2LEY6_9MICO</name>
<sequence length="101" mass="11804">MPWWAWLAVFSTIVVGGGWWSWQRVRVTWRSVRALNAQLAQTSEIVGAFEAAASRIDPEPGDAAVFTHPYDAHREHTRIRANLDIERRKRREANRPPWAWR</sequence>
<feature type="transmembrane region" description="Helical" evidence="1">
    <location>
        <begin position="6"/>
        <end position="22"/>
    </location>
</feature>
<keyword evidence="1" id="KW-1133">Transmembrane helix</keyword>
<reference evidence="2 3" key="1">
    <citation type="journal article" date="2019" name="Int. J. Syst. Evol. Microbiol.">
        <title>The Global Catalogue of Microorganisms (GCM) 10K type strain sequencing project: providing services to taxonomists for standard genome sequencing and annotation.</title>
        <authorList>
            <consortium name="The Broad Institute Genomics Platform"/>
            <consortium name="The Broad Institute Genome Sequencing Center for Infectious Disease"/>
            <person name="Wu L."/>
            <person name="Ma J."/>
        </authorList>
    </citation>
    <scope>NUCLEOTIDE SEQUENCE [LARGE SCALE GENOMIC DNA]</scope>
    <source>
        <strain evidence="2 3">JCM 15592</strain>
    </source>
</reference>
<protein>
    <submittedName>
        <fullName evidence="2">Uncharacterized protein</fullName>
    </submittedName>
</protein>
<keyword evidence="1" id="KW-0472">Membrane</keyword>
<proteinExistence type="predicted"/>